<dbReference type="GO" id="GO:0005886">
    <property type="term" value="C:plasma membrane"/>
    <property type="evidence" value="ECO:0007669"/>
    <property type="project" value="UniProtKB-SubCell"/>
</dbReference>
<feature type="transmembrane region" description="Helical" evidence="7">
    <location>
        <begin position="46"/>
        <end position="64"/>
    </location>
</feature>
<dbReference type="Pfam" id="PF00375">
    <property type="entry name" value="SDF"/>
    <property type="match status" value="1"/>
</dbReference>
<feature type="transmembrane region" description="Helical" evidence="7">
    <location>
        <begin position="306"/>
        <end position="322"/>
    </location>
</feature>
<dbReference type="GO" id="GO:0015293">
    <property type="term" value="F:symporter activity"/>
    <property type="evidence" value="ECO:0007669"/>
    <property type="project" value="UniProtKB-KW"/>
</dbReference>
<feature type="transmembrane region" description="Helical" evidence="7">
    <location>
        <begin position="84"/>
        <end position="105"/>
    </location>
</feature>
<organism evidence="8 9">
    <name type="scientific">Mageeibacillus indolicus</name>
    <dbReference type="NCBI Taxonomy" id="884684"/>
    <lineage>
        <taxon>Bacteria</taxon>
        <taxon>Bacillati</taxon>
        <taxon>Bacillota</taxon>
        <taxon>Clostridia</taxon>
        <taxon>Eubacteriales</taxon>
        <taxon>Oscillospiraceae</taxon>
        <taxon>Mageeibacillus</taxon>
    </lineage>
</organism>
<keyword evidence="5 7" id="KW-1133">Transmembrane helix</keyword>
<dbReference type="PRINTS" id="PR00173">
    <property type="entry name" value="EDTRNSPORT"/>
</dbReference>
<feature type="transmembrane region" description="Helical" evidence="7">
    <location>
        <begin position="7"/>
        <end position="26"/>
    </location>
</feature>
<protein>
    <submittedName>
        <fullName evidence="8">Dicarboxylate/amino acid:cation symporter</fullName>
    </submittedName>
</protein>
<feature type="transmembrane region" description="Helical" evidence="7">
    <location>
        <begin position="185"/>
        <end position="207"/>
    </location>
</feature>
<evidence type="ECO:0000256" key="6">
    <source>
        <dbReference type="ARBA" id="ARBA00023136"/>
    </source>
</evidence>
<evidence type="ECO:0000256" key="3">
    <source>
        <dbReference type="ARBA" id="ARBA00022475"/>
    </source>
</evidence>
<dbReference type="Proteomes" id="UP000236394">
    <property type="component" value="Unassembled WGS sequence"/>
</dbReference>
<dbReference type="EMBL" id="NBZD01000001">
    <property type="protein sequence ID" value="PNH19507.1"/>
    <property type="molecule type" value="Genomic_DNA"/>
</dbReference>
<dbReference type="SUPFAM" id="SSF118215">
    <property type="entry name" value="Proton glutamate symport protein"/>
    <property type="match status" value="1"/>
</dbReference>
<name>A0A2J8B401_9FIRM</name>
<evidence type="ECO:0000313" key="9">
    <source>
        <dbReference type="Proteomes" id="UP000236394"/>
    </source>
</evidence>
<dbReference type="Gene3D" id="1.10.3860.10">
    <property type="entry name" value="Sodium:dicarboxylate symporter"/>
    <property type="match status" value="1"/>
</dbReference>
<reference evidence="9" key="1">
    <citation type="submission" date="2017-04" db="EMBL/GenBank/DDBJ databases">
        <authorList>
            <person name="Bumgarner R.E."/>
            <person name="Fredricks D.N."/>
            <person name="Srinivasan S."/>
        </authorList>
    </citation>
    <scope>NUCLEOTIDE SEQUENCE [LARGE SCALE GENOMIC DNA]</scope>
    <source>
        <strain evidence="9">KA00405</strain>
    </source>
</reference>
<keyword evidence="3" id="KW-1003">Cell membrane</keyword>
<dbReference type="InterPro" id="IPR001991">
    <property type="entry name" value="Na-dicarboxylate_symporter"/>
</dbReference>
<evidence type="ECO:0000256" key="7">
    <source>
        <dbReference type="SAM" id="Phobius"/>
    </source>
</evidence>
<feature type="transmembrane region" description="Helical" evidence="7">
    <location>
        <begin position="148"/>
        <end position="165"/>
    </location>
</feature>
<feature type="transmembrane region" description="Helical" evidence="7">
    <location>
        <begin position="251"/>
        <end position="274"/>
    </location>
</feature>
<dbReference type="PANTHER" id="PTHR42865:SF7">
    <property type="entry name" value="PROTON_GLUTAMATE-ASPARTATE SYMPORTER"/>
    <property type="match status" value="1"/>
</dbReference>
<comment type="subcellular location">
    <subcellularLocation>
        <location evidence="1">Cell membrane</location>
        <topology evidence="1">Multi-pass membrane protein</topology>
    </subcellularLocation>
</comment>
<comment type="caution">
    <text evidence="8">The sequence shown here is derived from an EMBL/GenBank/DDBJ whole genome shotgun (WGS) entry which is preliminary data.</text>
</comment>
<dbReference type="RefSeq" id="WP_102892213.1">
    <property type="nucleotide sequence ID" value="NZ_NBZD01000001.1"/>
</dbReference>
<evidence type="ECO:0000256" key="4">
    <source>
        <dbReference type="ARBA" id="ARBA00022692"/>
    </source>
</evidence>
<evidence type="ECO:0000256" key="1">
    <source>
        <dbReference type="ARBA" id="ARBA00004651"/>
    </source>
</evidence>
<feature type="transmembrane region" description="Helical" evidence="7">
    <location>
        <begin position="352"/>
        <end position="374"/>
    </location>
</feature>
<proteinExistence type="predicted"/>
<keyword evidence="4 7" id="KW-0812">Transmembrane</keyword>
<keyword evidence="2" id="KW-0813">Transport</keyword>
<sequence length="429" mass="45737">MTKKFKLSLAIQILIALFFGIIFGLILMKTGHVDFANSYLKPLGQIFLNLLKFVVVPLVLTSIIDGVISLKDIRKVGTIGLSTIIYYALTTAFAVAGGLLFANLFKGTFQLLQTTNLKFDPGKATSFMSTLVGLFPKNVLGPLVEANMLQTIVISLLIGFATIIAKEKGTPLAKINRSIEDIFMIIMEMIVKISPYAVFCLITPVIAANGAQVIGSLTMVLLAAYIAYIVHLTVVYSFTVKALGKTSPRKFFQALMPAMIFAFSSASSVGTLPINASCLEKNLKIRKDIVSFVLPLGATINMDGTAIYQGVCAVFIAACYGIDLSASQLLTIVLTATLASIGTAGTPGSGMIMLAMVLQSVGLPVEGIALVAGIDRIFDMGRTVVNITGDASCAVIVNRRETLRELRAAAAHAETSAEKNDNQSETVTD</sequence>
<dbReference type="AlphaFoldDB" id="A0A2J8B401"/>
<evidence type="ECO:0000313" key="8">
    <source>
        <dbReference type="EMBL" id="PNH19507.1"/>
    </source>
</evidence>
<keyword evidence="6 7" id="KW-0472">Membrane</keyword>
<gene>
    <name evidence="8" type="ORF">B7R76_01070</name>
</gene>
<dbReference type="InterPro" id="IPR036458">
    <property type="entry name" value="Na:dicarbo_symporter_sf"/>
</dbReference>
<feature type="transmembrane region" description="Helical" evidence="7">
    <location>
        <begin position="213"/>
        <end position="239"/>
    </location>
</feature>
<evidence type="ECO:0000256" key="5">
    <source>
        <dbReference type="ARBA" id="ARBA00022989"/>
    </source>
</evidence>
<feature type="transmembrane region" description="Helical" evidence="7">
    <location>
        <begin position="329"/>
        <end position="346"/>
    </location>
</feature>
<dbReference type="PANTHER" id="PTHR42865">
    <property type="entry name" value="PROTON/GLUTAMATE-ASPARTATE SYMPORTER"/>
    <property type="match status" value="1"/>
</dbReference>
<accession>A0A2J8B401</accession>
<evidence type="ECO:0000256" key="2">
    <source>
        <dbReference type="ARBA" id="ARBA00022448"/>
    </source>
</evidence>